<sequence>MTDDAERFFELRDSFDRDAQLYRHAAAQPLPTEHTHATGVITVGIDDGDVVEVSLTEAWRDEFAPDELGSVIVQTFQQLMIDRAGAWAQNVDEAGEQEYRATPTPPVGDSLAARVHQAVEDDPDRGAALTTVLENVLGVLDDISQNIDETFSAAFRRGRTVTTTAAGGHRDVNVEVTAGGELVGVSFDDSWIRSANAATITRELNHALAQARERTTLAASHPLEGTPLARYQQYADDPDSFLRYLTGKD</sequence>
<accession>A0A4P6EC03</accession>
<proteinExistence type="predicted"/>
<evidence type="ECO:0000313" key="2">
    <source>
        <dbReference type="Proteomes" id="UP000293995"/>
    </source>
</evidence>
<name>A0A4P6EC03_9MICO</name>
<gene>
    <name evidence="1" type="ORF">ET475_03435</name>
</gene>
<evidence type="ECO:0008006" key="3">
    <source>
        <dbReference type="Google" id="ProtNLM"/>
    </source>
</evidence>
<protein>
    <recommendedName>
        <fullName evidence="3">YbaB/EbfC family DNA-binding protein</fullName>
    </recommendedName>
</protein>
<dbReference type="EMBL" id="CP035494">
    <property type="protein sequence ID" value="QAY59136.1"/>
    <property type="molecule type" value="Genomic_DNA"/>
</dbReference>
<dbReference type="RefSeq" id="WP_129386040.1">
    <property type="nucleotide sequence ID" value="NZ_CP035494.1"/>
</dbReference>
<dbReference type="AlphaFoldDB" id="A0A4P6EC03"/>
<dbReference type="KEGG" id="mprt:ET475_03435"/>
<organism evidence="1 2">
    <name type="scientific">Microbacterium protaetiae</name>
    <dbReference type="NCBI Taxonomy" id="2509458"/>
    <lineage>
        <taxon>Bacteria</taxon>
        <taxon>Bacillati</taxon>
        <taxon>Actinomycetota</taxon>
        <taxon>Actinomycetes</taxon>
        <taxon>Micrococcales</taxon>
        <taxon>Microbacteriaceae</taxon>
        <taxon>Microbacterium</taxon>
    </lineage>
</organism>
<dbReference type="OrthoDB" id="5067989at2"/>
<reference evidence="1 2" key="1">
    <citation type="submission" date="2019-01" db="EMBL/GenBank/DDBJ databases">
        <title>Genome sequencing of strain DFW100M-13.</title>
        <authorList>
            <person name="Heo J."/>
            <person name="Kim S.-J."/>
            <person name="Kim J.-S."/>
            <person name="Hong S.-B."/>
            <person name="Kwon S.-W."/>
        </authorList>
    </citation>
    <scope>NUCLEOTIDE SEQUENCE [LARGE SCALE GENOMIC DNA]</scope>
    <source>
        <strain evidence="1 2">DFW100M-13</strain>
    </source>
</reference>
<keyword evidence="2" id="KW-1185">Reference proteome</keyword>
<evidence type="ECO:0000313" key="1">
    <source>
        <dbReference type="EMBL" id="QAY59136.1"/>
    </source>
</evidence>
<dbReference type="Proteomes" id="UP000293995">
    <property type="component" value="Chromosome"/>
</dbReference>